<evidence type="ECO:0000313" key="1">
    <source>
        <dbReference type="EMBL" id="MCF3941302.1"/>
    </source>
</evidence>
<gene>
    <name evidence="1" type="ORF">L1892_23315</name>
</gene>
<evidence type="ECO:0000313" key="2">
    <source>
        <dbReference type="Proteomes" id="UP001108089"/>
    </source>
</evidence>
<organism evidence="1 2">
    <name type="scientific">Gordonia tangerina</name>
    <dbReference type="NCBI Taxonomy" id="2911060"/>
    <lineage>
        <taxon>Bacteria</taxon>
        <taxon>Bacillati</taxon>
        <taxon>Actinomycetota</taxon>
        <taxon>Actinomycetes</taxon>
        <taxon>Mycobacteriales</taxon>
        <taxon>Gordoniaceae</taxon>
        <taxon>Gordonia</taxon>
    </lineage>
</organism>
<name>A0ABS9DRS5_9ACTN</name>
<sequence>MPDFKVGDRVINTRYGWAGHITGIFNHEVGGMCWVETTHVPSGDGNPGDTALGLFANLEHID</sequence>
<keyword evidence="2" id="KW-1185">Reference proteome</keyword>
<proteinExistence type="predicted"/>
<dbReference type="EMBL" id="JAKGCU010000038">
    <property type="protein sequence ID" value="MCF3941302.1"/>
    <property type="molecule type" value="Genomic_DNA"/>
</dbReference>
<comment type="caution">
    <text evidence="1">The sequence shown here is derived from an EMBL/GenBank/DDBJ whole genome shotgun (WGS) entry which is preliminary data.</text>
</comment>
<protein>
    <submittedName>
        <fullName evidence="1">Uncharacterized protein</fullName>
    </submittedName>
</protein>
<reference evidence="1" key="1">
    <citation type="submission" date="2022-01" db="EMBL/GenBank/DDBJ databases">
        <title>Gordonia xiamenensis sp. nov., isolated from surface seawater in Xiamen.</title>
        <authorList>
            <person name="He Y.F."/>
        </authorList>
    </citation>
    <scope>NUCLEOTIDE SEQUENCE</scope>
    <source>
        <strain evidence="1">GW1C4-4</strain>
    </source>
</reference>
<accession>A0ABS9DRS5</accession>
<dbReference type="RefSeq" id="WP_235726181.1">
    <property type="nucleotide sequence ID" value="NZ_JAKGCU010000038.1"/>
</dbReference>
<dbReference type="Proteomes" id="UP001108089">
    <property type="component" value="Unassembled WGS sequence"/>
</dbReference>